<dbReference type="InterPro" id="IPR006694">
    <property type="entry name" value="Fatty_acid_hydroxylase"/>
</dbReference>
<keyword evidence="4" id="KW-0256">Endoplasmic reticulum</keyword>
<accession>A0ABM1SZR3</accession>
<reference evidence="18" key="1">
    <citation type="submission" date="2025-08" db="UniProtKB">
        <authorList>
            <consortium name="RefSeq"/>
        </authorList>
    </citation>
    <scope>IDENTIFICATION</scope>
    <source>
        <tissue evidence="18">Muscle</tissue>
    </source>
</reference>
<dbReference type="Pfam" id="PF04116">
    <property type="entry name" value="FA_hydroxylase"/>
    <property type="match status" value="1"/>
</dbReference>
<dbReference type="PANTHER" id="PTHR21624">
    <property type="entry name" value="STEROL DESATURASE-RELATED PROTEIN"/>
    <property type="match status" value="1"/>
</dbReference>
<gene>
    <name evidence="18" type="primary">LOC106465498</name>
</gene>
<keyword evidence="5 14" id="KW-1133">Transmembrane helix</keyword>
<evidence type="ECO:0000256" key="2">
    <source>
        <dbReference type="ARBA" id="ARBA00004477"/>
    </source>
</evidence>
<sequence length="442" mass="51450">MIKNLSLRSVGRMFYLVDPRKEIFQTIDDVPDYVTEVMPLFFVIIMIELMITVWKNKDYVNISDSLGSVSQGILSECSRLLLRGVPLAAYIWVYNNWRLVTLPWESVWTWLLCFVGVDLGYYWLHRASHELNILWAAHQVHHSSEYYNLSTALRQSVLQSYSTWMFYLPLALGIPPSIFLVHQQFNLLYQFWIHTQVIKTLGPLEYIINTPSHHRVHHGRNRYCIDKNYAGTLIIWDRLFGTFEQESEEVVYGVTHPLTTFDPTYVQLCHYIHIFKTFLEVKGLQNKLSVLFKGPGWAPGKPRLGSIEDIPDVHAPQEKYSPRLPLWCMLYVLVHFTLVTVAFVDLANRHTSMNQVTILCGIMYCMLSLTCFGAIMDKKFWAPLVEVIRCILYFTVDFFLSSTGSSCHILIMALRITFLFSALLWSFHLVQVFSVKIHKKTE</sequence>
<evidence type="ECO:0000256" key="4">
    <source>
        <dbReference type="ARBA" id="ARBA00022824"/>
    </source>
</evidence>
<keyword evidence="7" id="KW-0408">Iron</keyword>
<feature type="domain" description="Fatty acid hydroxylase" evidence="15">
    <location>
        <begin position="110"/>
        <end position="242"/>
    </location>
</feature>
<evidence type="ECO:0000259" key="16">
    <source>
        <dbReference type="Pfam" id="PF24858"/>
    </source>
</evidence>
<protein>
    <recommendedName>
        <fullName evidence="12">Alkylglycerol monooxygenase</fullName>
        <ecNumber evidence="11">1.14.16.5</ecNumber>
    </recommendedName>
</protein>
<keyword evidence="6" id="KW-0560">Oxidoreductase</keyword>
<dbReference type="RefSeq" id="XP_022249119.1">
    <property type="nucleotide sequence ID" value="XM_022393411.1"/>
</dbReference>
<dbReference type="Pfam" id="PF24858">
    <property type="entry name" value="AGMP_C"/>
    <property type="match status" value="1"/>
</dbReference>
<comment type="subcellular location">
    <subcellularLocation>
        <location evidence="2">Endoplasmic reticulum membrane</location>
        <topology evidence="2">Multi-pass membrane protein</topology>
    </subcellularLocation>
</comment>
<keyword evidence="9 14" id="KW-0472">Membrane</keyword>
<evidence type="ECO:0000256" key="10">
    <source>
        <dbReference type="ARBA" id="ARBA00038190"/>
    </source>
</evidence>
<evidence type="ECO:0000256" key="7">
    <source>
        <dbReference type="ARBA" id="ARBA00023004"/>
    </source>
</evidence>
<evidence type="ECO:0000259" key="15">
    <source>
        <dbReference type="Pfam" id="PF04116"/>
    </source>
</evidence>
<evidence type="ECO:0000256" key="6">
    <source>
        <dbReference type="ARBA" id="ARBA00023002"/>
    </source>
</evidence>
<evidence type="ECO:0000313" key="18">
    <source>
        <dbReference type="RefSeq" id="XP_022249119.1"/>
    </source>
</evidence>
<dbReference type="EC" id="1.14.16.5" evidence="11"/>
<feature type="transmembrane region" description="Helical" evidence="14">
    <location>
        <begin position="412"/>
        <end position="433"/>
    </location>
</feature>
<feature type="domain" description="Alkylglycerol monooxygenase C-terminal" evidence="16">
    <location>
        <begin position="330"/>
        <end position="396"/>
    </location>
</feature>
<comment type="catalytic activity">
    <reaction evidence="13">
        <text>1-O-(1,2-saturated-alkyl)-sn-glycerol + (6R)-L-erythro-5,6,7,8-tetrahydrobiopterin + O2 = a 1-(1-hydroxyalkyl)-sn-glycerol + (6R)-L-erythro-6,7-dihydrobiopterin + H2O</text>
        <dbReference type="Rhea" id="RHEA:36255"/>
        <dbReference type="ChEBI" id="CHEBI:15377"/>
        <dbReference type="ChEBI" id="CHEBI:15379"/>
        <dbReference type="ChEBI" id="CHEBI:43120"/>
        <dbReference type="ChEBI" id="CHEBI:59560"/>
        <dbReference type="ChEBI" id="CHEBI:73418"/>
        <dbReference type="ChEBI" id="CHEBI:83957"/>
        <dbReference type="EC" id="1.14.16.5"/>
    </reaction>
</comment>
<evidence type="ECO:0000256" key="11">
    <source>
        <dbReference type="ARBA" id="ARBA00039026"/>
    </source>
</evidence>
<dbReference type="Proteomes" id="UP000694941">
    <property type="component" value="Unplaced"/>
</dbReference>
<organism evidence="17 18">
    <name type="scientific">Limulus polyphemus</name>
    <name type="common">Atlantic horseshoe crab</name>
    <dbReference type="NCBI Taxonomy" id="6850"/>
    <lineage>
        <taxon>Eukaryota</taxon>
        <taxon>Metazoa</taxon>
        <taxon>Ecdysozoa</taxon>
        <taxon>Arthropoda</taxon>
        <taxon>Chelicerata</taxon>
        <taxon>Merostomata</taxon>
        <taxon>Xiphosura</taxon>
        <taxon>Limulidae</taxon>
        <taxon>Limulus</taxon>
    </lineage>
</organism>
<evidence type="ECO:0000256" key="5">
    <source>
        <dbReference type="ARBA" id="ARBA00022989"/>
    </source>
</evidence>
<evidence type="ECO:0000313" key="17">
    <source>
        <dbReference type="Proteomes" id="UP000694941"/>
    </source>
</evidence>
<comment type="similarity">
    <text evidence="10">Belongs to the sterol desaturase family. TMEM195 subfamily.</text>
</comment>
<dbReference type="InterPro" id="IPR051689">
    <property type="entry name" value="Sterol_desaturase/TMEM195"/>
</dbReference>
<evidence type="ECO:0000256" key="1">
    <source>
        <dbReference type="ARBA" id="ARBA00001962"/>
    </source>
</evidence>
<dbReference type="GeneID" id="106465498"/>
<dbReference type="PANTHER" id="PTHR21624:SF1">
    <property type="entry name" value="ALKYLGLYCEROL MONOOXYGENASE"/>
    <property type="match status" value="1"/>
</dbReference>
<evidence type="ECO:0000256" key="3">
    <source>
        <dbReference type="ARBA" id="ARBA00022692"/>
    </source>
</evidence>
<proteinExistence type="inferred from homology"/>
<keyword evidence="8" id="KW-0443">Lipid metabolism</keyword>
<feature type="transmembrane region" description="Helical" evidence="14">
    <location>
        <begin position="324"/>
        <end position="344"/>
    </location>
</feature>
<evidence type="ECO:0000256" key="13">
    <source>
        <dbReference type="ARBA" id="ARBA00047556"/>
    </source>
</evidence>
<keyword evidence="17" id="KW-1185">Reference proteome</keyword>
<evidence type="ECO:0000256" key="8">
    <source>
        <dbReference type="ARBA" id="ARBA00023098"/>
    </source>
</evidence>
<evidence type="ECO:0000256" key="12">
    <source>
        <dbReference type="ARBA" id="ARBA00040992"/>
    </source>
</evidence>
<dbReference type="InterPro" id="IPR056853">
    <property type="entry name" value="AGMP_C"/>
</dbReference>
<evidence type="ECO:0000256" key="14">
    <source>
        <dbReference type="SAM" id="Phobius"/>
    </source>
</evidence>
<name>A0ABM1SZR3_LIMPO</name>
<feature type="transmembrane region" description="Helical" evidence="14">
    <location>
        <begin position="356"/>
        <end position="375"/>
    </location>
</feature>
<keyword evidence="3 14" id="KW-0812">Transmembrane</keyword>
<evidence type="ECO:0000256" key="9">
    <source>
        <dbReference type="ARBA" id="ARBA00023136"/>
    </source>
</evidence>
<comment type="cofactor">
    <cofactor evidence="1">
        <name>Fe cation</name>
        <dbReference type="ChEBI" id="CHEBI:24875"/>
    </cofactor>
</comment>